<dbReference type="Proteomes" id="UP000642829">
    <property type="component" value="Unassembled WGS sequence"/>
</dbReference>
<reference evidence="3" key="2">
    <citation type="submission" date="2020-09" db="EMBL/GenBank/DDBJ databases">
        <authorList>
            <person name="Sun Q."/>
            <person name="Kim S."/>
        </authorList>
    </citation>
    <scope>NUCLEOTIDE SEQUENCE</scope>
    <source>
        <strain evidence="3">KCTC 12870</strain>
    </source>
</reference>
<gene>
    <name evidence="3" type="ORF">GCM10007047_31670</name>
</gene>
<reference evidence="3" key="1">
    <citation type="journal article" date="2014" name="Int. J. Syst. Evol. Microbiol.">
        <title>Complete genome sequence of Corynebacterium casei LMG S-19264T (=DSM 44701T), isolated from a smear-ripened cheese.</title>
        <authorList>
            <consortium name="US DOE Joint Genome Institute (JGI-PGF)"/>
            <person name="Walter F."/>
            <person name="Albersmeier A."/>
            <person name="Kalinowski J."/>
            <person name="Ruckert C."/>
        </authorList>
    </citation>
    <scope>NUCLEOTIDE SEQUENCE</scope>
    <source>
        <strain evidence="3">KCTC 12870</strain>
    </source>
</reference>
<dbReference type="Pfam" id="PF04465">
    <property type="entry name" value="DUF499"/>
    <property type="match status" value="1"/>
</dbReference>
<dbReference type="InterPro" id="IPR041650">
    <property type="entry name" value="HEPN_Swt1"/>
</dbReference>
<keyword evidence="4" id="KW-1185">Reference proteome</keyword>
<evidence type="ECO:0000256" key="1">
    <source>
        <dbReference type="SAM" id="MobiDB-lite"/>
    </source>
</evidence>
<evidence type="ECO:0000313" key="3">
    <source>
        <dbReference type="EMBL" id="GHC11961.1"/>
    </source>
</evidence>
<feature type="compositionally biased region" description="Low complexity" evidence="1">
    <location>
        <begin position="997"/>
        <end position="1018"/>
    </location>
</feature>
<name>A0A8J3DF03_9BACT</name>
<dbReference type="EMBL" id="BMXG01000027">
    <property type="protein sequence ID" value="GHC11961.1"/>
    <property type="molecule type" value="Genomic_DNA"/>
</dbReference>
<organism evidence="3 4">
    <name type="scientific">Cerasicoccus arenae</name>
    <dbReference type="NCBI Taxonomy" id="424488"/>
    <lineage>
        <taxon>Bacteria</taxon>
        <taxon>Pseudomonadati</taxon>
        <taxon>Verrucomicrobiota</taxon>
        <taxon>Opitutia</taxon>
        <taxon>Puniceicoccales</taxon>
        <taxon>Cerasicoccaceae</taxon>
        <taxon>Cerasicoccus</taxon>
    </lineage>
</organism>
<feature type="domain" description="Swt1-like HEPN" evidence="2">
    <location>
        <begin position="11"/>
        <end position="126"/>
    </location>
</feature>
<dbReference type="InterPro" id="IPR007555">
    <property type="entry name" value="DUF499"/>
</dbReference>
<evidence type="ECO:0000313" key="4">
    <source>
        <dbReference type="Proteomes" id="UP000642829"/>
    </source>
</evidence>
<dbReference type="RefSeq" id="WP_189517054.1">
    <property type="nucleotide sequence ID" value="NZ_BMXG01000027.1"/>
</dbReference>
<dbReference type="Pfam" id="PF18731">
    <property type="entry name" value="HEPN_Swt1"/>
    <property type="match status" value="1"/>
</dbReference>
<dbReference type="AlphaFoldDB" id="A0A8J3DF03"/>
<sequence>MALSNRDRLGKAIDLFTDSWRTWVVQQLDEKYDGSGAEKAQEYLTQGSKSGQHVPKSPKEWDAAAIVSIVLSLWQYCFRYKLEKGERSMLHELQSIRNEWAHQKPFSTTDTLRHLDTVIRLLNAINDAESVREVEKMHGEVMRNRFSEMQRTASDRAKRQATAGTPREGLRPWREIIHPHPDVRTGNFAQAEFAADLAMVHRGDAPDEYGKPQDFFRRTYLTEGLRGLLLNGIKRLSGKGGHPVIELQTNFGGGKTHSMLALYHLVSGVSGSDLPGVDVLMREVNVEELPKAARSVLVGTALNPGKTEQTPEGIELRTLWGRMAYQLGGKEAYSFVAENDAHGSSPGSDDLVKLFKHVGPCLILIDEWVAYLRDMYNMDRLPGGTFDGNLKFTQALTEAVKACPEALLVASLPQSKVEVGGQGGQEALASLEDTFGRLEFNWRPATADESYEIVRRRLFEPIEDPQDFADRDAVVGAYAAMYRNNPSEFPSECKEGNYAARIQAAYPIHPELFDRLYEDWSSLEEFQRTRGVLRLMACVIHTLWNRDDRSLIIMPGLLPIDEPTVESEMTRYLSPNWPVIIEKDVDGPNALPTRMDKESKRYGQIWATRRVARTVYLGSAPVAGSSNRGLEIRKIRLGSIQPGENIAVFGDALRELGDSASYLYADGARYWYSSQPNVTTTAKDRSAAFQENQDDLLAEICERLRDRAADRGGFRKIHVPIEDSSDIPDETDTVLVILHPSKSHTAGKSDSVANTMALECFEKRGNSPRINRNAIVFLAADRTKGKDLLESVASYLAWKSIFDERENLGLDPHNRNLAEKKMADFDRTVNARINETYQWLLVPYQTDPTKTQWQELRLGGAEAIVEKVFKRLKRDGLIADQLAGSVLKHHMDKMLWKDADHIEVQKLTNYFSEYVYLPRVVSQKTVLTAISDGIASLTWRSDTFAYAEGYDEEKKRYVGLHAAKSGLDIPGNGPGLVVKPEAAIKQLTEETQPTESGTPAQTGEPTTTNTGNTTTAAGTLGSATFKRFHASVKLNPTSAALEFSNIAEEVLQHFTSKLGAEVFITVEIEAHSETGFDDATRRTVAENSNTLGFDHGEFEQE</sequence>
<feature type="region of interest" description="Disordered" evidence="1">
    <location>
        <begin position="988"/>
        <end position="1018"/>
    </location>
</feature>
<protein>
    <recommendedName>
        <fullName evidence="2">Swt1-like HEPN domain-containing protein</fullName>
    </recommendedName>
</protein>
<accession>A0A8J3DF03</accession>
<evidence type="ECO:0000259" key="2">
    <source>
        <dbReference type="Pfam" id="PF18731"/>
    </source>
</evidence>
<proteinExistence type="predicted"/>
<comment type="caution">
    <text evidence="3">The sequence shown here is derived from an EMBL/GenBank/DDBJ whole genome shotgun (WGS) entry which is preliminary data.</text>
</comment>